<feature type="compositionally biased region" description="Low complexity" evidence="2">
    <location>
        <begin position="26"/>
        <end position="39"/>
    </location>
</feature>
<feature type="coiled-coil region" evidence="1">
    <location>
        <begin position="46"/>
        <end position="73"/>
    </location>
</feature>
<dbReference type="AlphaFoldDB" id="A0A9N9KRF9"/>
<accession>A0A9N9KRF9</accession>
<comment type="caution">
    <text evidence="3">The sequence shown here is derived from an EMBL/GenBank/DDBJ whole genome shotgun (WGS) entry which is preliminary data.</text>
</comment>
<evidence type="ECO:0000256" key="1">
    <source>
        <dbReference type="SAM" id="Coils"/>
    </source>
</evidence>
<dbReference type="Proteomes" id="UP000696280">
    <property type="component" value="Unassembled WGS sequence"/>
</dbReference>
<protein>
    <submittedName>
        <fullName evidence="3">Uncharacterized protein</fullName>
    </submittedName>
</protein>
<organism evidence="3 4">
    <name type="scientific">Hymenoscyphus fraxineus</name>
    <dbReference type="NCBI Taxonomy" id="746836"/>
    <lineage>
        <taxon>Eukaryota</taxon>
        <taxon>Fungi</taxon>
        <taxon>Dikarya</taxon>
        <taxon>Ascomycota</taxon>
        <taxon>Pezizomycotina</taxon>
        <taxon>Leotiomycetes</taxon>
        <taxon>Helotiales</taxon>
        <taxon>Helotiaceae</taxon>
        <taxon>Hymenoscyphus</taxon>
    </lineage>
</organism>
<evidence type="ECO:0000256" key="2">
    <source>
        <dbReference type="SAM" id="MobiDB-lite"/>
    </source>
</evidence>
<gene>
    <name evidence="3" type="ORF">HYFRA_00009009</name>
</gene>
<sequence>MTILPPERFCWGTRRLIQHPESTGDTMASSTASSIGTTSHLPSQEIESLKSEVARLKKSLEAKDADLNERNRQITTKNSILVAAFQTIKSMGINITRKAKYAKAREQRIQNLTRKLSIANQTIKANQTRISNLTTKIHGANRSNQSKNRLLLKWQWLARRQRVQKQSYRLKYQETTEDNKALFATIKDSMPSGLSQRNFVWHEIKPLICSMPTINHNPVGNLVIWSIQSRAPTGKARLGVVVVGPRLLVLCLLGLIWSSATDECLEVIHQITKLIPESTDPFIGWFSSMFAVVFMTQLLRRKDPGSDVETMIVASLYQMLTTTKARFPEIFLQEDPLLNLQYITESFSKYFQTNPTVISFIYNQLNHDILEVCRANQHLTMIAYGTNLAYLAIKGIKGPRKDQIVSINIDTMEIIAYDRSSILRHPADAFGEVNYHIESHYHGNLEIVNTTIEQEVWWQLNLPAETEFPELP</sequence>
<feature type="coiled-coil region" evidence="1">
    <location>
        <begin position="102"/>
        <end position="129"/>
    </location>
</feature>
<dbReference type="EMBL" id="CAJVRL010000047">
    <property type="protein sequence ID" value="CAG8952765.1"/>
    <property type="molecule type" value="Genomic_DNA"/>
</dbReference>
<keyword evidence="1" id="KW-0175">Coiled coil</keyword>
<evidence type="ECO:0000313" key="3">
    <source>
        <dbReference type="EMBL" id="CAG8952765.1"/>
    </source>
</evidence>
<evidence type="ECO:0000313" key="4">
    <source>
        <dbReference type="Proteomes" id="UP000696280"/>
    </source>
</evidence>
<proteinExistence type="predicted"/>
<reference evidence="3" key="1">
    <citation type="submission" date="2021-07" db="EMBL/GenBank/DDBJ databases">
        <authorList>
            <person name="Durling M."/>
        </authorList>
    </citation>
    <scope>NUCLEOTIDE SEQUENCE</scope>
</reference>
<feature type="region of interest" description="Disordered" evidence="2">
    <location>
        <begin position="21"/>
        <end position="46"/>
    </location>
</feature>
<keyword evidence="4" id="KW-1185">Reference proteome</keyword>
<name>A0A9N9KRF9_9HELO</name>